<accession>A0ABM9K767</accession>
<evidence type="ECO:0000313" key="1">
    <source>
        <dbReference type="EMBL" id="CAJ0818168.1"/>
    </source>
</evidence>
<keyword evidence="2" id="KW-1185">Reference proteome</keyword>
<dbReference type="PANTHER" id="PTHR34408">
    <property type="entry name" value="FAMILY PROTEIN, PUTATIVE-RELATED"/>
    <property type="match status" value="1"/>
</dbReference>
<gene>
    <name evidence="1" type="ORF">LMG18101_03518</name>
</gene>
<dbReference type="EMBL" id="CATZLL010000011">
    <property type="protein sequence ID" value="CAJ0818168.1"/>
    <property type="molecule type" value="Genomic_DNA"/>
</dbReference>
<proteinExistence type="predicted"/>
<dbReference type="SUPFAM" id="SSF53955">
    <property type="entry name" value="Lysozyme-like"/>
    <property type="match status" value="1"/>
</dbReference>
<dbReference type="Gene3D" id="1.10.530.10">
    <property type="match status" value="1"/>
</dbReference>
<dbReference type="PANTHER" id="PTHR34408:SF2">
    <property type="entry name" value="CELL WALL-BINDING PROTEIN YWSB"/>
    <property type="match status" value="1"/>
</dbReference>
<dbReference type="RefSeq" id="WP_316681796.1">
    <property type="nucleotide sequence ID" value="NZ_CATZLL010000011.1"/>
</dbReference>
<name>A0ABM9K767_9RALS</name>
<dbReference type="InterPro" id="IPR052354">
    <property type="entry name" value="Cell_Wall_Dynamics_Protein"/>
</dbReference>
<dbReference type="Proteomes" id="UP001189757">
    <property type="component" value="Unassembled WGS sequence"/>
</dbReference>
<dbReference type="InterPro" id="IPR023346">
    <property type="entry name" value="Lysozyme-like_dom_sf"/>
</dbReference>
<evidence type="ECO:0000313" key="2">
    <source>
        <dbReference type="Proteomes" id="UP001189757"/>
    </source>
</evidence>
<comment type="caution">
    <text evidence="1">The sequence shown here is derived from an EMBL/GenBank/DDBJ whole genome shotgun (WGS) entry which is preliminary data.</text>
</comment>
<organism evidence="1 2">
    <name type="scientific">Ralstonia flaminis</name>
    <dbReference type="NCBI Taxonomy" id="3058597"/>
    <lineage>
        <taxon>Bacteria</taxon>
        <taxon>Pseudomonadati</taxon>
        <taxon>Pseudomonadota</taxon>
        <taxon>Betaproteobacteria</taxon>
        <taxon>Burkholderiales</taxon>
        <taxon>Burkholderiaceae</taxon>
        <taxon>Ralstonia</taxon>
    </lineage>
</organism>
<sequence>MASTTPTNPPAQPPLKRLRFTFPLRKKGQGDAAKAVEITDEHEFHKLLKNEPSGGYGVSGAGMWHGGIHITERGAGQSLDIKAGVRCIADGEVVAWRINRTYLVSELPEQDGQPAIRAPYSTGFALVRHEMEFPRGTKLTFFSLYMHVQACSDYPENGPWPAYWPTCFEVTQYANDRPANGAGGQAAPASHVGLRVRAGATSSSQPIAILPQGAQVRIGKREKKWGQIVEANGVTPYPAKAGDWVEPAAVVGKWIHVGKNNAGQLEAREVMPEDAFDQVVVPPKPYPIKAGDLIGHLGRYDSLNQRTSDRMVHIEVFCGDDIKLFLAQGRDWIRNNCANANAWKQLGLPSDPTILRVGKGTKLYAAPFQEGQDAPCTDVTLIETFSELAKHPENRHTETAPGVDGQKRNWWKVDGANMLHADISGWVREQNFAGGRVTREFAQSWIDFDTVEDEHDPTHTMFATTEAYIDYRTGADVPEPAALAKLSPLMAKVYRTAFPTGDGRQAADELRDAASDPWRAFSLSRLIIQHESEWANPGKWTKLIAAIEEKTGAKAEHEAEQQRIEKLVWWEAVQAKLPGFPEPAVFHIHSGALVGNFSRPAFRFTLEIMKNLYPDVANSKSEELEVIAEELNNHLSLYQLDTALKRTHFFAQILQETGKKLSVEEGFVWKAISLIEKFSYFRNHPTEAHLHGYATQRPIKANGQSMGVSDYITIANGAYGGRADLGNGDHQSGDGWKYRGRGLKQLTGRSNYKDFSRWHRENQSEWPGDVLNFEDSPDLLTDLKYATRSAAYFWVQHALASKAEKGSQPEHVNAITAVVNLYTDSYAARVDNFNRIFNKGILE</sequence>
<protein>
    <recommendedName>
        <fullName evidence="3">Chitinase</fullName>
    </recommendedName>
</protein>
<evidence type="ECO:0008006" key="3">
    <source>
        <dbReference type="Google" id="ProtNLM"/>
    </source>
</evidence>
<reference evidence="1 2" key="1">
    <citation type="submission" date="2023-07" db="EMBL/GenBank/DDBJ databases">
        <authorList>
            <person name="Peeters C."/>
        </authorList>
    </citation>
    <scope>NUCLEOTIDE SEQUENCE [LARGE SCALE GENOMIC DNA]</scope>
    <source>
        <strain evidence="1 2">LMG 18101</strain>
    </source>
</reference>